<dbReference type="RefSeq" id="WP_157917476.1">
    <property type="nucleotide sequence ID" value="NZ_LT907975.1"/>
</dbReference>
<dbReference type="PANTHER" id="PTHR38834">
    <property type="entry name" value="PERIPLASMIC SUBSTRATE BINDING PROTEIN FAMILY 3"/>
    <property type="match status" value="1"/>
</dbReference>
<dbReference type="PANTHER" id="PTHR38834:SF3">
    <property type="entry name" value="SOLUTE-BINDING PROTEIN FAMILY 3_N-TERMINAL DOMAIN-CONTAINING PROTEIN"/>
    <property type="match status" value="1"/>
</dbReference>
<dbReference type="EMBL" id="LT907975">
    <property type="protein sequence ID" value="SOB59568.1"/>
    <property type="molecule type" value="Genomic_DNA"/>
</dbReference>
<evidence type="ECO:0000313" key="4">
    <source>
        <dbReference type="Proteomes" id="UP000219215"/>
    </source>
</evidence>
<protein>
    <submittedName>
        <fullName evidence="3">Putative Bacterial extracellular solute-binding protein, family 3</fullName>
    </submittedName>
</protein>
<gene>
    <name evidence="3" type="ORF">DPRO_2659</name>
</gene>
<evidence type="ECO:0000259" key="2">
    <source>
        <dbReference type="SMART" id="SM00062"/>
    </source>
</evidence>
<dbReference type="Gene3D" id="3.40.190.10">
    <property type="entry name" value="Periplasmic binding protein-like II"/>
    <property type="match status" value="2"/>
</dbReference>
<dbReference type="Pfam" id="PF00497">
    <property type="entry name" value="SBP_bac_3"/>
    <property type="match status" value="1"/>
</dbReference>
<evidence type="ECO:0000256" key="1">
    <source>
        <dbReference type="SAM" id="SignalP"/>
    </source>
</evidence>
<sequence length="259" mass="29667">MRYAFFAALIWMLSMALPCMADPSLTPADLRYLSEDYRPYNYKEYHESKGLVTDFLFAMLKNMGVEEQPIDFLPWPRAYEMAVQGSVTVLFSTIRTPERESLFKWVGPVLTTSVVLIGLDNFDKKISSLEDTSGLRIGVIKGYAEISLLQSHKNKLYLDILNSPEIAIDKLMAGRLDLVFFDRIAFEYIAKTKHIPANRFRVVYQQPPWGVYFALSRSLPDSLVERMQIACDSVRNSPMYSTILKQYLGETTIYTQPAP</sequence>
<dbReference type="SMART" id="SM00062">
    <property type="entry name" value="PBPb"/>
    <property type="match status" value="1"/>
</dbReference>
<accession>A0A2C8FAU1</accession>
<dbReference type="InterPro" id="IPR001638">
    <property type="entry name" value="Solute-binding_3/MltF_N"/>
</dbReference>
<dbReference type="KEGG" id="pprf:DPRO_2659"/>
<feature type="chain" id="PRO_5012587052" evidence="1">
    <location>
        <begin position="22"/>
        <end position="259"/>
    </location>
</feature>
<dbReference type="SUPFAM" id="SSF53850">
    <property type="entry name" value="Periplasmic binding protein-like II"/>
    <property type="match status" value="1"/>
</dbReference>
<dbReference type="AlphaFoldDB" id="A0A2C8FAU1"/>
<keyword evidence="1" id="KW-0732">Signal</keyword>
<reference evidence="4" key="1">
    <citation type="submission" date="2017-09" db="EMBL/GenBank/DDBJ databases">
        <authorList>
            <person name="Regsiter A."/>
            <person name="William W."/>
        </authorList>
    </citation>
    <scope>NUCLEOTIDE SEQUENCE [LARGE SCALE GENOMIC DNA]</scope>
    <source>
        <strain evidence="4">500-1</strain>
    </source>
</reference>
<evidence type="ECO:0000313" key="3">
    <source>
        <dbReference type="EMBL" id="SOB59568.1"/>
    </source>
</evidence>
<feature type="domain" description="Solute-binding protein family 3/N-terminal" evidence="2">
    <location>
        <begin position="29"/>
        <end position="251"/>
    </location>
</feature>
<keyword evidence="4" id="KW-1185">Reference proteome</keyword>
<feature type="signal peptide" evidence="1">
    <location>
        <begin position="1"/>
        <end position="21"/>
    </location>
</feature>
<name>A0A2C8FAU1_9BACT</name>
<organism evidence="3 4">
    <name type="scientific">Pseudodesulfovibrio profundus</name>
    <dbReference type="NCBI Taxonomy" id="57320"/>
    <lineage>
        <taxon>Bacteria</taxon>
        <taxon>Pseudomonadati</taxon>
        <taxon>Thermodesulfobacteriota</taxon>
        <taxon>Desulfovibrionia</taxon>
        <taxon>Desulfovibrionales</taxon>
        <taxon>Desulfovibrionaceae</taxon>
    </lineage>
</organism>
<proteinExistence type="predicted"/>
<dbReference type="OrthoDB" id="5339217at2"/>
<dbReference type="Proteomes" id="UP000219215">
    <property type="component" value="Chromosome DPRO"/>
</dbReference>